<geneLocation type="plasmid" evidence="2">
    <name>plasmid2</name>
</geneLocation>
<evidence type="ECO:0000256" key="1">
    <source>
        <dbReference type="SAM" id="MobiDB-lite"/>
    </source>
</evidence>
<feature type="compositionally biased region" description="Polar residues" evidence="1">
    <location>
        <begin position="24"/>
        <end position="40"/>
    </location>
</feature>
<accession>A0A1Z4JT33</accession>
<protein>
    <recommendedName>
        <fullName evidence="4">Calcium-binding protein</fullName>
    </recommendedName>
</protein>
<proteinExistence type="predicted"/>
<gene>
    <name evidence="2" type="ORF">NIES2135_67590</name>
</gene>
<name>A0A1Z4JT33_LEPBY</name>
<organism evidence="2 3">
    <name type="scientific">Leptolyngbya boryana NIES-2135</name>
    <dbReference type="NCBI Taxonomy" id="1973484"/>
    <lineage>
        <taxon>Bacteria</taxon>
        <taxon>Bacillati</taxon>
        <taxon>Cyanobacteriota</taxon>
        <taxon>Cyanophyceae</taxon>
        <taxon>Leptolyngbyales</taxon>
        <taxon>Leptolyngbyaceae</taxon>
        <taxon>Leptolyngbya group</taxon>
        <taxon>Leptolyngbya</taxon>
    </lineage>
</organism>
<reference evidence="2 3" key="1">
    <citation type="submission" date="2017-06" db="EMBL/GenBank/DDBJ databases">
        <title>Genome sequencing of cyanobaciteial culture collection at National Institute for Environmental Studies (NIES).</title>
        <authorList>
            <person name="Hirose Y."/>
            <person name="Shimura Y."/>
            <person name="Fujisawa T."/>
            <person name="Nakamura Y."/>
            <person name="Kawachi M."/>
        </authorList>
    </citation>
    <scope>NUCLEOTIDE SEQUENCE [LARGE SCALE GENOMIC DNA]</scope>
    <source>
        <strain evidence="2 3">NIES-2135</strain>
        <plasmid evidence="3">Plasmid Plasmid2 dna</plasmid>
    </source>
</reference>
<keyword evidence="3" id="KW-1185">Reference proteome</keyword>
<dbReference type="SUPFAM" id="SSF51120">
    <property type="entry name" value="beta-Roll"/>
    <property type="match status" value="1"/>
</dbReference>
<feature type="compositionally biased region" description="Basic and acidic residues" evidence="1">
    <location>
        <begin position="1"/>
        <end position="16"/>
    </location>
</feature>
<sequence>MSASEHSIDRNSHHSNESGAVINGTVSSNHTSNRSQGTSIESDRVEASLSQAVSTDSNTSRSHRTSSPQTSESEIFNHISPDQLKDTKAVNSSRIQTEANLSDRLGTNGDLLAPGGGTNTIISSQGNDIILGNAGGFNTITTGEGSDLLVLGRETTNRVFDFNPEQDQFGINDSLSKDIVIGQGQNPTKGGIDQPLDSENNTVIIDRSTDHILASLTFTNTGDISDRNFVRVENRDLQSLQNRSTTSKEA</sequence>
<evidence type="ECO:0000313" key="2">
    <source>
        <dbReference type="EMBL" id="BAY59882.1"/>
    </source>
</evidence>
<feature type="region of interest" description="Disordered" evidence="1">
    <location>
        <begin position="1"/>
        <end position="83"/>
    </location>
</feature>
<dbReference type="Proteomes" id="UP000217895">
    <property type="component" value="Plasmid Plasmid2 dna"/>
</dbReference>
<feature type="compositionally biased region" description="Polar residues" evidence="1">
    <location>
        <begin position="48"/>
        <end position="74"/>
    </location>
</feature>
<dbReference type="EMBL" id="AP018205">
    <property type="protein sequence ID" value="BAY59882.1"/>
    <property type="molecule type" value="Genomic_DNA"/>
</dbReference>
<dbReference type="AlphaFoldDB" id="A0A1Z4JT33"/>
<keyword evidence="2" id="KW-0614">Plasmid</keyword>
<evidence type="ECO:0000313" key="3">
    <source>
        <dbReference type="Proteomes" id="UP000217895"/>
    </source>
</evidence>
<evidence type="ECO:0008006" key="4">
    <source>
        <dbReference type="Google" id="ProtNLM"/>
    </source>
</evidence>
<dbReference type="InterPro" id="IPR011049">
    <property type="entry name" value="Serralysin-like_metalloprot_C"/>
</dbReference>